<reference evidence="2" key="1">
    <citation type="submission" date="2021-01" db="EMBL/GenBank/DDBJ databases">
        <authorList>
            <person name="Corre E."/>
            <person name="Pelletier E."/>
            <person name="Niang G."/>
            <person name="Scheremetjew M."/>
            <person name="Finn R."/>
            <person name="Kale V."/>
            <person name="Holt S."/>
            <person name="Cochrane G."/>
            <person name="Meng A."/>
            <person name="Brown T."/>
            <person name="Cohen L."/>
        </authorList>
    </citation>
    <scope>NUCLEOTIDE SEQUENCE</scope>
    <source>
        <strain evidence="2">CCMP1594</strain>
    </source>
</reference>
<organism evidence="2">
    <name type="scientific">Eutreptiella gymnastica</name>
    <dbReference type="NCBI Taxonomy" id="73025"/>
    <lineage>
        <taxon>Eukaryota</taxon>
        <taxon>Discoba</taxon>
        <taxon>Euglenozoa</taxon>
        <taxon>Euglenida</taxon>
        <taxon>Spirocuta</taxon>
        <taxon>Euglenophyceae</taxon>
        <taxon>Eutreptiales</taxon>
        <taxon>Eutreptiaceae</taxon>
        <taxon>Eutreptiella</taxon>
    </lineage>
</organism>
<feature type="compositionally biased region" description="Basic and acidic residues" evidence="1">
    <location>
        <begin position="164"/>
        <end position="191"/>
    </location>
</feature>
<evidence type="ECO:0000256" key="1">
    <source>
        <dbReference type="SAM" id="MobiDB-lite"/>
    </source>
</evidence>
<feature type="region of interest" description="Disordered" evidence="1">
    <location>
        <begin position="242"/>
        <end position="329"/>
    </location>
</feature>
<name>A0A7S4GDZ5_9EUGL</name>
<dbReference type="EMBL" id="HBJA01131801">
    <property type="protein sequence ID" value="CAE0833986.1"/>
    <property type="molecule type" value="Transcribed_RNA"/>
</dbReference>
<evidence type="ECO:0000313" key="2">
    <source>
        <dbReference type="EMBL" id="CAE0833986.1"/>
    </source>
</evidence>
<sequence>MDALTNWSPEQLENIITFYEAHKGEYFEVMHNALKELLTRFGIPVIEDKDLEEAMSAVGIQDNLLLEFERLTCFVTEAVERNAALHGPDEDMLNTFFALGADDKAGQVTGQDLATTCGHFGLSVDVDTLLPIHDEDETPGNAQQVGYEEFSRLFATWGKEDGSFHHQESERSIANRSFQEEPLRKNNDGGGRRSFQASGQALARMNSMHTGSKSMILHAPGQTNANGEPLSPAEQLRERLKAMRIGPPLSMRRRRVGSPSSKDRAGADGETSSRGGTALPPLPRKALAQSTPRGPAAPMPPKGARGQSDAPRRPIWQHTGRSALPLHGP</sequence>
<feature type="region of interest" description="Disordered" evidence="1">
    <location>
        <begin position="164"/>
        <end position="202"/>
    </location>
</feature>
<accession>A0A7S4GDZ5</accession>
<proteinExistence type="predicted"/>
<protein>
    <recommendedName>
        <fullName evidence="3">EF-hand domain-containing protein</fullName>
    </recommendedName>
</protein>
<dbReference type="AlphaFoldDB" id="A0A7S4GDZ5"/>
<gene>
    <name evidence="2" type="ORF">EGYM00163_LOCUS45282</name>
</gene>
<evidence type="ECO:0008006" key="3">
    <source>
        <dbReference type="Google" id="ProtNLM"/>
    </source>
</evidence>